<dbReference type="Proteomes" id="UP001500840">
    <property type="component" value="Unassembled WGS sequence"/>
</dbReference>
<dbReference type="InterPro" id="IPR006860">
    <property type="entry name" value="FecR"/>
</dbReference>
<accession>A0ABP8MX78</accession>
<dbReference type="Pfam" id="PF04773">
    <property type="entry name" value="FecR"/>
    <property type="match status" value="1"/>
</dbReference>
<comment type="caution">
    <text evidence="2">The sequence shown here is derived from an EMBL/GenBank/DDBJ whole genome shotgun (WGS) entry which is preliminary data.</text>
</comment>
<dbReference type="InterPro" id="IPR013320">
    <property type="entry name" value="ConA-like_dom_sf"/>
</dbReference>
<feature type="domain" description="FecR protein" evidence="1">
    <location>
        <begin position="207"/>
        <end position="262"/>
    </location>
</feature>
<evidence type="ECO:0000259" key="1">
    <source>
        <dbReference type="Pfam" id="PF04773"/>
    </source>
</evidence>
<sequence>MPDTELNRLIAAWLDGRISESDSEMLQQRLRDSSEARAAFREYSRLDAELREIASGDIAAKGLFDSRPVESQDVVTPQTVPQDKPGRFSVFQMAVAASLILVVGGVAYQLGKSHLSDSVAAVPGIDRSGAENVNVRLAKTERTIAGYATLRRVADIQWTQIDGSYREGDVLPAGVLEFDEGVAEIDFFCGATLVVEGPAKLDLESDWSVRMLAGRMRANVPPAARGFVVKAADSEIIDLGTEFALEVGPETARVKVIDGEIKLRGGEHDGNHLTTGQARRLAGTEEEEDTFADLSTVTDVRMRHELEQQERFSQWESYSEQLQNDDRLIAYYPIAQLRDERSVPNRARTGSKFDGAIVGSVNQTTGRVGGKSLGLDFSRPGARVRTLIDGEFQAFTFMCWVRIDSLGHVYNALFMADGYENGEPHWQIDSEGRVMFSVMVDDSAEVMYYSKVEDAVVRDAGRHRVYRTPSIWDPSKAGRWMQIVAVYDPAEKRVRQYVDGKIVSDDSIRPDLLVNKLHIGASELGNWGQPFRKTPRFAVRNLNGTIDELAIFDAALSSEEIQTMYENGKPSGY</sequence>
<name>A0ABP8MX78_9BACT</name>
<evidence type="ECO:0000313" key="3">
    <source>
        <dbReference type="Proteomes" id="UP001500840"/>
    </source>
</evidence>
<dbReference type="RefSeq" id="WP_345323285.1">
    <property type="nucleotide sequence ID" value="NZ_BAABGA010000035.1"/>
</dbReference>
<dbReference type="Pfam" id="PF13385">
    <property type="entry name" value="Laminin_G_3"/>
    <property type="match status" value="1"/>
</dbReference>
<dbReference type="PANTHER" id="PTHR30273">
    <property type="entry name" value="PERIPLASMIC SIGNAL SENSOR AND SIGMA FACTOR ACTIVATOR FECR-RELATED"/>
    <property type="match status" value="1"/>
</dbReference>
<dbReference type="EMBL" id="BAABGA010000035">
    <property type="protein sequence ID" value="GAA4455676.1"/>
    <property type="molecule type" value="Genomic_DNA"/>
</dbReference>
<reference evidence="3" key="1">
    <citation type="journal article" date="2019" name="Int. J. Syst. Evol. Microbiol.">
        <title>The Global Catalogue of Microorganisms (GCM) 10K type strain sequencing project: providing services to taxonomists for standard genome sequencing and annotation.</title>
        <authorList>
            <consortium name="The Broad Institute Genomics Platform"/>
            <consortium name="The Broad Institute Genome Sequencing Center for Infectious Disease"/>
            <person name="Wu L."/>
            <person name="Ma J."/>
        </authorList>
    </citation>
    <scope>NUCLEOTIDE SEQUENCE [LARGE SCALE GENOMIC DNA]</scope>
    <source>
        <strain evidence="3">JCM 17759</strain>
    </source>
</reference>
<organism evidence="2 3">
    <name type="scientific">Novipirellula rosea</name>
    <dbReference type="NCBI Taxonomy" id="1031540"/>
    <lineage>
        <taxon>Bacteria</taxon>
        <taxon>Pseudomonadati</taxon>
        <taxon>Planctomycetota</taxon>
        <taxon>Planctomycetia</taxon>
        <taxon>Pirellulales</taxon>
        <taxon>Pirellulaceae</taxon>
        <taxon>Novipirellula</taxon>
    </lineage>
</organism>
<dbReference type="InterPro" id="IPR012373">
    <property type="entry name" value="Ferrdict_sens_TM"/>
</dbReference>
<dbReference type="SUPFAM" id="SSF49899">
    <property type="entry name" value="Concanavalin A-like lectins/glucanases"/>
    <property type="match status" value="1"/>
</dbReference>
<keyword evidence="3" id="KW-1185">Reference proteome</keyword>
<proteinExistence type="predicted"/>
<evidence type="ECO:0000313" key="2">
    <source>
        <dbReference type="EMBL" id="GAA4455676.1"/>
    </source>
</evidence>
<gene>
    <name evidence="2" type="ORF">GCM10023156_30060</name>
</gene>
<dbReference type="Gene3D" id="2.60.120.1440">
    <property type="match status" value="1"/>
</dbReference>
<dbReference type="PANTHER" id="PTHR30273:SF2">
    <property type="entry name" value="PROTEIN FECR"/>
    <property type="match status" value="1"/>
</dbReference>
<dbReference type="Gene3D" id="2.60.120.200">
    <property type="match status" value="1"/>
</dbReference>
<protein>
    <submittedName>
        <fullName evidence="2">FecR domain-containing protein</fullName>
    </submittedName>
</protein>